<sequence>MNQSRRSFLASMAVAATLPHTSFAEADPALRPATALAHDPLRPQFHLLPARNWMNDPNGPIFWKGKYHMFFQYNPGGAIWGDMHWAHAVSEDMIHWRHLPVALAPTPGGPDADGVFSGTAFVQDGRVGMMFTGVRKPTPEEAAHRGSSLIESQCIAMADNDDLTSFTKVKDAVIPAPPPQLQTNGFRDPSPWKQGDWWYTPIASGIAGTGGSILLYRSRDLRQWEFVHTFAQRQQSFEAYTPWDVWECPEFFALGNRHVLIYSTYGKAFWQTGHFDAERLLFHPEREGILDYGSFYAPKTQLDAHGNRILWGWIQESRSSAEYDAAGWSGMMSLPRVLTMADDGTLRYRVADEALALRKQERSAVGANAATVKLSDCCGEATYRVRRGDKALRLVLRGDRTSDIWMTVSYDPKHSGQIQLDYRPFETSSTGTSEIRLHVDGSLVEVIVDGQIAWSHRFYYKGAQQAALLQWEGDAASLLEAKWWQMEPISADRLTT</sequence>
<dbReference type="CDD" id="cd08996">
    <property type="entry name" value="GH32_FFase"/>
    <property type="match status" value="1"/>
</dbReference>
<evidence type="ECO:0000256" key="4">
    <source>
        <dbReference type="ARBA" id="ARBA00023295"/>
    </source>
</evidence>
<dbReference type="InterPro" id="IPR001362">
    <property type="entry name" value="Glyco_hydro_32"/>
</dbReference>
<dbReference type="PANTHER" id="PTHR43101">
    <property type="entry name" value="BETA-FRUCTOSIDASE"/>
    <property type="match status" value="1"/>
</dbReference>
<dbReference type="SUPFAM" id="SSF75005">
    <property type="entry name" value="Arabinanase/levansucrase/invertase"/>
    <property type="match status" value="1"/>
</dbReference>
<protein>
    <recommendedName>
        <fullName evidence="2">beta-fructofuranosidase</fullName>
        <ecNumber evidence="2">3.2.1.26</ecNumber>
    </recommendedName>
</protein>
<dbReference type="EMBL" id="LT629690">
    <property type="protein sequence ID" value="SDG02680.1"/>
    <property type="molecule type" value="Genomic_DNA"/>
</dbReference>
<dbReference type="SMART" id="SM00640">
    <property type="entry name" value="Glyco_32"/>
    <property type="match status" value="1"/>
</dbReference>
<dbReference type="Gene3D" id="2.115.10.20">
    <property type="entry name" value="Glycosyl hydrolase domain, family 43"/>
    <property type="match status" value="1"/>
</dbReference>
<dbReference type="InterPro" id="IPR023296">
    <property type="entry name" value="Glyco_hydro_beta-prop_sf"/>
</dbReference>
<feature type="domain" description="Glycosyl hydrolase family 32 N-terminal" evidence="6">
    <location>
        <begin position="46"/>
        <end position="344"/>
    </location>
</feature>
<keyword evidence="3" id="KW-0378">Hydrolase</keyword>
<dbReference type="RefSeq" id="WP_083346718.1">
    <property type="nucleotide sequence ID" value="NZ_LT629690.1"/>
</dbReference>
<dbReference type="InterPro" id="IPR013148">
    <property type="entry name" value="Glyco_hydro_32_N"/>
</dbReference>
<evidence type="ECO:0000256" key="2">
    <source>
        <dbReference type="ARBA" id="ARBA00012758"/>
    </source>
</evidence>
<reference evidence="7 8" key="1">
    <citation type="submission" date="2016-10" db="EMBL/GenBank/DDBJ databases">
        <authorList>
            <person name="de Groot N.N."/>
        </authorList>
    </citation>
    <scope>NUCLEOTIDE SEQUENCE [LARGE SCALE GENOMIC DNA]</scope>
    <source>
        <strain evidence="7 8">GAS232</strain>
    </source>
</reference>
<feature type="signal peptide" evidence="5">
    <location>
        <begin position="1"/>
        <end position="26"/>
    </location>
</feature>
<dbReference type="InterPro" id="IPR018053">
    <property type="entry name" value="Glyco_hydro_32_AS"/>
</dbReference>
<evidence type="ECO:0000256" key="5">
    <source>
        <dbReference type="SAM" id="SignalP"/>
    </source>
</evidence>
<keyword evidence="4" id="KW-0326">Glycosidase</keyword>
<dbReference type="InterPro" id="IPR051214">
    <property type="entry name" value="GH32_Enzymes"/>
</dbReference>
<dbReference type="InterPro" id="IPR006311">
    <property type="entry name" value="TAT_signal"/>
</dbReference>
<dbReference type="Proteomes" id="UP000182427">
    <property type="component" value="Chromosome I"/>
</dbReference>
<evidence type="ECO:0000256" key="1">
    <source>
        <dbReference type="ARBA" id="ARBA00009902"/>
    </source>
</evidence>
<dbReference type="SUPFAM" id="SSF49899">
    <property type="entry name" value="Concanavalin A-like lectins/glucanases"/>
    <property type="match status" value="1"/>
</dbReference>
<dbReference type="PROSITE" id="PS51318">
    <property type="entry name" value="TAT"/>
    <property type="match status" value="1"/>
</dbReference>
<evidence type="ECO:0000313" key="7">
    <source>
        <dbReference type="EMBL" id="SDG02680.1"/>
    </source>
</evidence>
<organism evidence="7 8">
    <name type="scientific">Terriglobus roseus</name>
    <dbReference type="NCBI Taxonomy" id="392734"/>
    <lineage>
        <taxon>Bacteria</taxon>
        <taxon>Pseudomonadati</taxon>
        <taxon>Acidobacteriota</taxon>
        <taxon>Terriglobia</taxon>
        <taxon>Terriglobales</taxon>
        <taxon>Acidobacteriaceae</taxon>
        <taxon>Terriglobus</taxon>
    </lineage>
</organism>
<dbReference type="EC" id="3.2.1.26" evidence="2"/>
<evidence type="ECO:0000313" key="8">
    <source>
        <dbReference type="Proteomes" id="UP000182427"/>
    </source>
</evidence>
<keyword evidence="8" id="KW-1185">Reference proteome</keyword>
<feature type="chain" id="PRO_5009242491" description="beta-fructofuranosidase" evidence="5">
    <location>
        <begin position="27"/>
        <end position="496"/>
    </location>
</feature>
<dbReference type="OrthoDB" id="9759709at2"/>
<comment type="similarity">
    <text evidence="1">Belongs to the glycosyl hydrolase 32 family.</text>
</comment>
<keyword evidence="5" id="KW-0732">Signal</keyword>
<dbReference type="GO" id="GO:0004564">
    <property type="term" value="F:beta-fructofuranosidase activity"/>
    <property type="evidence" value="ECO:0007669"/>
    <property type="project" value="UniProtKB-EC"/>
</dbReference>
<dbReference type="GO" id="GO:0005975">
    <property type="term" value="P:carbohydrate metabolic process"/>
    <property type="evidence" value="ECO:0007669"/>
    <property type="project" value="InterPro"/>
</dbReference>
<name>A0A1G7QYD3_9BACT</name>
<dbReference type="Gene3D" id="2.60.120.560">
    <property type="entry name" value="Exo-inulinase, domain 1"/>
    <property type="match status" value="1"/>
</dbReference>
<evidence type="ECO:0000256" key="3">
    <source>
        <dbReference type="ARBA" id="ARBA00022801"/>
    </source>
</evidence>
<dbReference type="PANTHER" id="PTHR43101:SF1">
    <property type="entry name" value="BETA-FRUCTOSIDASE"/>
    <property type="match status" value="1"/>
</dbReference>
<accession>A0A1G7QYD3</accession>
<dbReference type="InterPro" id="IPR013320">
    <property type="entry name" value="ConA-like_dom_sf"/>
</dbReference>
<dbReference type="PROSITE" id="PS00609">
    <property type="entry name" value="GLYCOSYL_HYDROL_F32"/>
    <property type="match status" value="1"/>
</dbReference>
<proteinExistence type="inferred from homology"/>
<dbReference type="Pfam" id="PF00251">
    <property type="entry name" value="Glyco_hydro_32N"/>
    <property type="match status" value="1"/>
</dbReference>
<dbReference type="AlphaFoldDB" id="A0A1G7QYD3"/>
<evidence type="ECO:0000259" key="6">
    <source>
        <dbReference type="Pfam" id="PF00251"/>
    </source>
</evidence>
<gene>
    <name evidence="7" type="ORF">SAMN05444167_4024</name>
</gene>